<feature type="domain" description="HAMP" evidence="8">
    <location>
        <begin position="342"/>
        <end position="395"/>
    </location>
</feature>
<feature type="domain" description="Methyl-accepting transducer" evidence="7">
    <location>
        <begin position="435"/>
        <end position="671"/>
    </location>
</feature>
<dbReference type="PROSITE" id="PS50111">
    <property type="entry name" value="CHEMOTAXIS_TRANSDUC_2"/>
    <property type="match status" value="1"/>
</dbReference>
<feature type="compositionally biased region" description="Polar residues" evidence="5">
    <location>
        <begin position="59"/>
        <end position="73"/>
    </location>
</feature>
<evidence type="ECO:0000256" key="4">
    <source>
        <dbReference type="SAM" id="Coils"/>
    </source>
</evidence>
<gene>
    <name evidence="9" type="ORF">ACFFGY_16915</name>
</gene>
<dbReference type="PROSITE" id="PS50885">
    <property type="entry name" value="HAMP"/>
    <property type="match status" value="1"/>
</dbReference>
<keyword evidence="10" id="KW-1185">Reference proteome</keyword>
<evidence type="ECO:0000259" key="8">
    <source>
        <dbReference type="PROSITE" id="PS50885"/>
    </source>
</evidence>
<organism evidence="9 10">
    <name type="scientific">Roseomonas elaeocarpi</name>
    <dbReference type="NCBI Taxonomy" id="907779"/>
    <lineage>
        <taxon>Bacteria</taxon>
        <taxon>Pseudomonadati</taxon>
        <taxon>Pseudomonadota</taxon>
        <taxon>Alphaproteobacteria</taxon>
        <taxon>Acetobacterales</taxon>
        <taxon>Roseomonadaceae</taxon>
        <taxon>Roseomonas</taxon>
    </lineage>
</organism>
<dbReference type="Pfam" id="PF00015">
    <property type="entry name" value="MCPsignal"/>
    <property type="match status" value="1"/>
</dbReference>
<keyword evidence="4" id="KW-0175">Coiled coil</keyword>
<dbReference type="Pfam" id="PF00672">
    <property type="entry name" value="HAMP"/>
    <property type="match status" value="1"/>
</dbReference>
<keyword evidence="6" id="KW-0472">Membrane</keyword>
<proteinExistence type="inferred from homology"/>
<dbReference type="SUPFAM" id="SSF58104">
    <property type="entry name" value="Methyl-accepting chemotaxis protein (MCP) signaling domain"/>
    <property type="match status" value="1"/>
</dbReference>
<dbReference type="Gene3D" id="1.10.287.950">
    <property type="entry name" value="Methyl-accepting chemotaxis protein"/>
    <property type="match status" value="1"/>
</dbReference>
<dbReference type="Proteomes" id="UP001589865">
    <property type="component" value="Unassembled WGS sequence"/>
</dbReference>
<feature type="region of interest" description="Disordered" evidence="5">
    <location>
        <begin position="59"/>
        <end position="78"/>
    </location>
</feature>
<accession>A0ABV6K041</accession>
<comment type="similarity">
    <text evidence="2">Belongs to the methyl-accepting chemotaxis (MCP) protein family.</text>
</comment>
<dbReference type="RefSeq" id="WP_377045686.1">
    <property type="nucleotide sequence ID" value="NZ_JBHLUN010000012.1"/>
</dbReference>
<dbReference type="EMBL" id="JBHLUN010000012">
    <property type="protein sequence ID" value="MFC0409936.1"/>
    <property type="molecule type" value="Genomic_DNA"/>
</dbReference>
<comment type="caution">
    <text evidence="9">The sequence shown here is derived from an EMBL/GenBank/DDBJ whole genome shotgun (WGS) entry which is preliminary data.</text>
</comment>
<evidence type="ECO:0000313" key="10">
    <source>
        <dbReference type="Proteomes" id="UP001589865"/>
    </source>
</evidence>
<dbReference type="Gene3D" id="6.10.340.10">
    <property type="match status" value="1"/>
</dbReference>
<evidence type="ECO:0000256" key="3">
    <source>
        <dbReference type="PROSITE-ProRule" id="PRU00284"/>
    </source>
</evidence>
<dbReference type="SUPFAM" id="SSF158472">
    <property type="entry name" value="HAMP domain-like"/>
    <property type="match status" value="1"/>
</dbReference>
<dbReference type="SMART" id="SM00304">
    <property type="entry name" value="HAMP"/>
    <property type="match status" value="1"/>
</dbReference>
<sequence length="691" mass="72508">MSRRSLVRSILLLIAFPLALVLAGAGVAMWRTWSDLQVAEHARSLAVIDRHLMASQDLQRSQGGTEVTALQTQDDPRPQLAEARSGMRASLDRALQSLRRSGLPAFTEQADALQSLIERQDSLARLVDDQAVQPRASRDIAATGPRVDAFRNTSDKLGAITDQAGNELRMVDPVFAELEDVRGATWDVRLVQGLQCAMLRPAISTSRALTPAELRTLGGYRSITSNSLASINTLLSRPGASPALRTALNKAAADTNGTNEWVEGLLTRLDGSGRPVVPAAEWTQRCNSPAPAIMALALGALDEAVALSDRGVVAARWSFGAACLAALLALGFAVLATLFLLRRLARPVRMLGEAADRLATRDFTTPVTQPRHADELRGMAQALEGLRASAAEAERLGEERRASEEAEQQRARALAALCRDFDAEVSGALGGLDGAARQLHDTAGEMRSLAGRSSTEAGVVADAAANATSSVATVAAATEELTASIREITGRVQAAALETQEVTERAERTDGMVQTLSRSARGIGDVVQLIRRIAEQTNLLALNATIEAARAGDAGKGFAVVAGEVKTLASQTAKATEDITVLVREIQGATDEAVQAVRGIASAIDTINGSTSGIAAAVEQQSAATEEIARSIQLAAHGVEQVTVTIGTVAQASQSAGGAAEQVFGQVEDVAAVSQRVRGQVEGFLSAVRTA</sequence>
<dbReference type="PANTHER" id="PTHR32089">
    <property type="entry name" value="METHYL-ACCEPTING CHEMOTAXIS PROTEIN MCPB"/>
    <property type="match status" value="1"/>
</dbReference>
<evidence type="ECO:0000256" key="2">
    <source>
        <dbReference type="ARBA" id="ARBA00029447"/>
    </source>
</evidence>
<keyword evidence="6" id="KW-0812">Transmembrane</keyword>
<dbReference type="InterPro" id="IPR003660">
    <property type="entry name" value="HAMP_dom"/>
</dbReference>
<dbReference type="SMART" id="SM00283">
    <property type="entry name" value="MA"/>
    <property type="match status" value="1"/>
</dbReference>
<feature type="transmembrane region" description="Helical" evidence="6">
    <location>
        <begin position="317"/>
        <end position="341"/>
    </location>
</feature>
<dbReference type="InterPro" id="IPR004089">
    <property type="entry name" value="MCPsignal_dom"/>
</dbReference>
<keyword evidence="1 3" id="KW-0807">Transducer</keyword>
<evidence type="ECO:0000256" key="5">
    <source>
        <dbReference type="SAM" id="MobiDB-lite"/>
    </source>
</evidence>
<evidence type="ECO:0000259" key="7">
    <source>
        <dbReference type="PROSITE" id="PS50111"/>
    </source>
</evidence>
<dbReference type="PANTHER" id="PTHR32089:SF112">
    <property type="entry name" value="LYSOZYME-LIKE PROTEIN-RELATED"/>
    <property type="match status" value="1"/>
</dbReference>
<evidence type="ECO:0000256" key="1">
    <source>
        <dbReference type="ARBA" id="ARBA00023224"/>
    </source>
</evidence>
<protein>
    <submittedName>
        <fullName evidence="9">Methyl-accepting chemotaxis protein</fullName>
    </submittedName>
</protein>
<evidence type="ECO:0000256" key="6">
    <source>
        <dbReference type="SAM" id="Phobius"/>
    </source>
</evidence>
<reference evidence="9 10" key="1">
    <citation type="submission" date="2024-09" db="EMBL/GenBank/DDBJ databases">
        <authorList>
            <person name="Sun Q."/>
            <person name="Mori K."/>
        </authorList>
    </citation>
    <scope>NUCLEOTIDE SEQUENCE [LARGE SCALE GENOMIC DNA]</scope>
    <source>
        <strain evidence="9 10">TBRC 5777</strain>
    </source>
</reference>
<name>A0ABV6K041_9PROT</name>
<keyword evidence="6" id="KW-1133">Transmembrane helix</keyword>
<feature type="coiled-coil region" evidence="4">
    <location>
        <begin position="376"/>
        <end position="416"/>
    </location>
</feature>
<evidence type="ECO:0000313" key="9">
    <source>
        <dbReference type="EMBL" id="MFC0409936.1"/>
    </source>
</evidence>